<sequence>MRSWLWAAGLMGIVGTTGAQAAPLQIQVLDAKGQPLVGAVVALERSGQPERARAGARAEMAQKDRQFAPQILVVQTGTEVHFPNLDPVRHHVYSYSSVKSFERKLYLGEGAEPVLFDRPGVVTVGCNIHDRMSAHIVVVDTPVFGLTDERGQLSLDAPAGGLTLQAWHPSRKDTKLHRQVLPPSATSYSLTL</sequence>
<dbReference type="InterPro" id="IPR008972">
    <property type="entry name" value="Cupredoxin"/>
</dbReference>
<evidence type="ECO:0000256" key="2">
    <source>
        <dbReference type="SAM" id="SignalP"/>
    </source>
</evidence>
<evidence type="ECO:0000313" key="4">
    <source>
        <dbReference type="Proteomes" id="UP000554837"/>
    </source>
</evidence>
<comment type="caution">
    <text evidence="3">The sequence shown here is derived from an EMBL/GenBank/DDBJ whole genome shotgun (WGS) entry which is preliminary data.</text>
</comment>
<keyword evidence="2" id="KW-0732">Signal</keyword>
<accession>A0A840S382</accession>
<dbReference type="EMBL" id="JACHHO010000001">
    <property type="protein sequence ID" value="MBB5203030.1"/>
    <property type="molecule type" value="Genomic_DNA"/>
</dbReference>
<dbReference type="Gene3D" id="2.60.40.420">
    <property type="entry name" value="Cupredoxins - blue copper proteins"/>
    <property type="match status" value="1"/>
</dbReference>
<dbReference type="OrthoDB" id="9772097at2"/>
<comment type="subcellular location">
    <subcellularLocation>
        <location evidence="1">Periplasm</location>
    </subcellularLocation>
</comment>
<evidence type="ECO:0000256" key="1">
    <source>
        <dbReference type="ARBA" id="ARBA00004418"/>
    </source>
</evidence>
<dbReference type="InterPro" id="IPR034242">
    <property type="entry name" value="MauL"/>
</dbReference>
<dbReference type="Proteomes" id="UP000554837">
    <property type="component" value="Unassembled WGS sequence"/>
</dbReference>
<feature type="signal peptide" evidence="2">
    <location>
        <begin position="1"/>
        <end position="21"/>
    </location>
</feature>
<gene>
    <name evidence="3" type="ORF">HNQ51_000323</name>
</gene>
<dbReference type="AlphaFoldDB" id="A0A840S382"/>
<name>A0A840S382_9BURK</name>
<reference evidence="3 4" key="1">
    <citation type="submission" date="2020-08" db="EMBL/GenBank/DDBJ databases">
        <title>Genomic Encyclopedia of Type Strains, Phase IV (KMG-IV): sequencing the most valuable type-strain genomes for metagenomic binning, comparative biology and taxonomic classification.</title>
        <authorList>
            <person name="Goeker M."/>
        </authorList>
    </citation>
    <scope>NUCLEOTIDE SEQUENCE [LARGE SCALE GENOMIC DNA]</scope>
    <source>
        <strain evidence="3 4">DSM 23958</strain>
    </source>
</reference>
<protein>
    <submittedName>
        <fullName evidence="3">Plastocyanin</fullName>
    </submittedName>
</protein>
<dbReference type="CDD" id="cd04221">
    <property type="entry name" value="MauL"/>
    <property type="match status" value="1"/>
</dbReference>
<proteinExistence type="predicted"/>
<keyword evidence="4" id="KW-1185">Reference proteome</keyword>
<organism evidence="3 4">
    <name type="scientific">Inhella inkyongensis</name>
    <dbReference type="NCBI Taxonomy" id="392593"/>
    <lineage>
        <taxon>Bacteria</taxon>
        <taxon>Pseudomonadati</taxon>
        <taxon>Pseudomonadota</taxon>
        <taxon>Betaproteobacteria</taxon>
        <taxon>Burkholderiales</taxon>
        <taxon>Sphaerotilaceae</taxon>
        <taxon>Inhella</taxon>
    </lineage>
</organism>
<dbReference type="SUPFAM" id="SSF49503">
    <property type="entry name" value="Cupredoxins"/>
    <property type="match status" value="1"/>
</dbReference>
<dbReference type="RefSeq" id="WP_138857882.1">
    <property type="nucleotide sequence ID" value="NZ_CP040709.1"/>
</dbReference>
<dbReference type="GO" id="GO:0042597">
    <property type="term" value="C:periplasmic space"/>
    <property type="evidence" value="ECO:0007669"/>
    <property type="project" value="UniProtKB-SubCell"/>
</dbReference>
<evidence type="ECO:0000313" key="3">
    <source>
        <dbReference type="EMBL" id="MBB5203030.1"/>
    </source>
</evidence>
<feature type="chain" id="PRO_5032784351" evidence="2">
    <location>
        <begin position="22"/>
        <end position="192"/>
    </location>
</feature>